<sequence length="679" mass="75593">MLKQFYRNEKGAYAVIFGLVSVFVAGGMATSVDYTGMLNDKARLADSLEQASLNLVTENNNYRSNSGLEKAEIQKRNDYIANTYASLYSTKSVDPNFKGLCEKDSKGRVICEATGNFVRHNLLPVSVQGVVFVPEKINVGGSGKAAKLVTKSIETRKEEKIPMVQKVPMDIMLVADFSDGYMTSDREESNSRCNSVYFTNPSNYPDAMRAYLTKERTKQKCTAQVGAVAFNNAINGYELPVFDVQKDGSAKNQVNRLAITPFSFGAQVRSQKAGSRSICVVPYHGIDAKGLSTYNQQKAGRDYLETLVWPKNAASSKSMYAMQPLQSFSSVDNMGENLRNALNSFDTLQNTGNYHYAYYIAKYLPLYVDVSLTIDAISEMNVDTLLTDTSTYRLNIGLNKRFCFGRTTDKNIELSSRWYTSKDISAYQSFVSSTLNNYAFGVANVTSGMIVGLQNFINLDAQDSPEVKAVPRQRMMIIVSSGAKFAPGYMKAVEESDWYCGDATQSASDIVKRRKCNNREKSWIKSNSRYYLDKSIKLVSAGKLYFSALRPYPTGKKAPEYEMDEMQKLFATAKGKKTGLGFCEAIRKRLDALDGEAYASIPRAKIIFVDFLNYRSPEEMDNWRSCADAVYTADNASQFKEALRKASMEFQTTVTIDESSTTTEKEGESSVTESGISIN</sequence>
<organism evidence="3 4">
    <name type="scientific">Basilea psittacipulmonis DSM 24701</name>
    <dbReference type="NCBI Taxonomy" id="1072685"/>
    <lineage>
        <taxon>Bacteria</taxon>
        <taxon>Pseudomonadati</taxon>
        <taxon>Pseudomonadota</taxon>
        <taxon>Betaproteobacteria</taxon>
        <taxon>Burkholderiales</taxon>
        <taxon>Alcaligenaceae</taxon>
        <taxon>Basilea</taxon>
    </lineage>
</organism>
<dbReference type="KEGG" id="bpsi:IX83_05810"/>
<dbReference type="EMBL" id="CP009238">
    <property type="protein sequence ID" value="AIL32898.1"/>
    <property type="molecule type" value="Genomic_DNA"/>
</dbReference>
<keyword evidence="2" id="KW-0472">Membrane</keyword>
<keyword evidence="2" id="KW-0812">Transmembrane</keyword>
<feature type="compositionally biased region" description="Low complexity" evidence="1">
    <location>
        <begin position="669"/>
        <end position="679"/>
    </location>
</feature>
<evidence type="ECO:0000256" key="2">
    <source>
        <dbReference type="SAM" id="Phobius"/>
    </source>
</evidence>
<dbReference type="Proteomes" id="UP000028945">
    <property type="component" value="Chromosome"/>
</dbReference>
<proteinExistence type="predicted"/>
<reference evidence="3 4" key="1">
    <citation type="journal article" date="2014" name="BMC Genomics">
        <title>A genomic perspective on a new bacterial genus and species from the Alcaligenaceae family, Basilea psittacipulmonis.</title>
        <authorList>
            <person name="Whiteson K.L."/>
            <person name="Hernandez D."/>
            <person name="Lazarevic V."/>
            <person name="Gaia N."/>
            <person name="Farinelli L."/>
            <person name="Francois P."/>
            <person name="Pilo P."/>
            <person name="Frey J."/>
            <person name="Schrenzel J."/>
        </authorList>
    </citation>
    <scope>NUCLEOTIDE SEQUENCE [LARGE SCALE GENOMIC DNA]</scope>
    <source>
        <strain evidence="3 4">DSM 24701</strain>
    </source>
</reference>
<dbReference type="STRING" id="1072685.IX83_05810"/>
<dbReference type="AlphaFoldDB" id="A0A077DIA7"/>
<evidence type="ECO:0000313" key="4">
    <source>
        <dbReference type="Proteomes" id="UP000028945"/>
    </source>
</evidence>
<gene>
    <name evidence="3" type="ORF">IX83_05810</name>
</gene>
<dbReference type="HOGENOM" id="CLU_404753_0_0_4"/>
<accession>A0A077DIA7</accession>
<name>A0A077DIA7_9BURK</name>
<evidence type="ECO:0000313" key="3">
    <source>
        <dbReference type="EMBL" id="AIL32898.1"/>
    </source>
</evidence>
<keyword evidence="4" id="KW-1185">Reference proteome</keyword>
<feature type="transmembrane region" description="Helical" evidence="2">
    <location>
        <begin position="12"/>
        <end position="32"/>
    </location>
</feature>
<keyword evidence="2" id="KW-1133">Transmembrane helix</keyword>
<protein>
    <submittedName>
        <fullName evidence="3">Uncharacterized protein</fullName>
    </submittedName>
</protein>
<evidence type="ECO:0000256" key="1">
    <source>
        <dbReference type="SAM" id="MobiDB-lite"/>
    </source>
</evidence>
<feature type="region of interest" description="Disordered" evidence="1">
    <location>
        <begin position="657"/>
        <end position="679"/>
    </location>
</feature>